<sequence length="77" mass="8584">MSACHHGDKGFPDSPWTHSSMIPYCASTVDKIIPAPFEKTARDVGMIPRIAFPRKPNLKRFNYRYDTSSTGPLSPTS</sequence>
<dbReference type="InParanoid" id="D5GGS9"/>
<organism evidence="1 2">
    <name type="scientific">Tuber melanosporum (strain Mel28)</name>
    <name type="common">Perigord black truffle</name>
    <dbReference type="NCBI Taxonomy" id="656061"/>
    <lineage>
        <taxon>Eukaryota</taxon>
        <taxon>Fungi</taxon>
        <taxon>Dikarya</taxon>
        <taxon>Ascomycota</taxon>
        <taxon>Pezizomycotina</taxon>
        <taxon>Pezizomycetes</taxon>
        <taxon>Pezizales</taxon>
        <taxon>Tuberaceae</taxon>
        <taxon>Tuber</taxon>
    </lineage>
</organism>
<dbReference type="GeneID" id="9181671"/>
<gene>
    <name evidence="1" type="ORF">GSTUM_00007498001</name>
</gene>
<accession>D5GGS9</accession>
<dbReference type="HOGENOM" id="CLU_2639891_0_0_1"/>
<protein>
    <submittedName>
        <fullName evidence="1">(Perigord truffle) hypothetical protein</fullName>
    </submittedName>
</protein>
<keyword evidence="2" id="KW-1185">Reference proteome</keyword>
<name>D5GGS9_TUBMM</name>
<dbReference type="KEGG" id="tml:GSTUM_00007498001"/>
<evidence type="ECO:0000313" key="1">
    <source>
        <dbReference type="EMBL" id="CAZ83701.1"/>
    </source>
</evidence>
<dbReference type="EMBL" id="FN430275">
    <property type="protein sequence ID" value="CAZ83701.1"/>
    <property type="molecule type" value="Genomic_DNA"/>
</dbReference>
<dbReference type="RefSeq" id="XP_002839510.1">
    <property type="nucleotide sequence ID" value="XM_002839464.1"/>
</dbReference>
<reference evidence="1 2" key="1">
    <citation type="journal article" date="2010" name="Nature">
        <title>Perigord black truffle genome uncovers evolutionary origins and mechanisms of symbiosis.</title>
        <authorList>
            <person name="Martin F."/>
            <person name="Kohler A."/>
            <person name="Murat C."/>
            <person name="Balestrini R."/>
            <person name="Coutinho P.M."/>
            <person name="Jaillon O."/>
            <person name="Montanini B."/>
            <person name="Morin E."/>
            <person name="Noel B."/>
            <person name="Percudani R."/>
            <person name="Porcel B."/>
            <person name="Rubini A."/>
            <person name="Amicucci A."/>
            <person name="Amselem J."/>
            <person name="Anthouard V."/>
            <person name="Arcioni S."/>
            <person name="Artiguenave F."/>
            <person name="Aury J.M."/>
            <person name="Ballario P."/>
            <person name="Bolchi A."/>
            <person name="Brenna A."/>
            <person name="Brun A."/>
            <person name="Buee M."/>
            <person name="Cantarel B."/>
            <person name="Chevalier G."/>
            <person name="Couloux A."/>
            <person name="Da Silva C."/>
            <person name="Denoeud F."/>
            <person name="Duplessis S."/>
            <person name="Ghignone S."/>
            <person name="Hilselberger B."/>
            <person name="Iotti M."/>
            <person name="Marcais B."/>
            <person name="Mello A."/>
            <person name="Miranda M."/>
            <person name="Pacioni G."/>
            <person name="Quesneville H."/>
            <person name="Riccioni C."/>
            <person name="Ruotolo R."/>
            <person name="Splivallo R."/>
            <person name="Stocchi V."/>
            <person name="Tisserant E."/>
            <person name="Viscomi A.R."/>
            <person name="Zambonelli A."/>
            <person name="Zampieri E."/>
            <person name="Henrissat B."/>
            <person name="Lebrun M.H."/>
            <person name="Paolocci F."/>
            <person name="Bonfante P."/>
            <person name="Ottonello S."/>
            <person name="Wincker P."/>
        </authorList>
    </citation>
    <scope>NUCLEOTIDE SEQUENCE [LARGE SCALE GENOMIC DNA]</scope>
    <source>
        <strain evidence="1 2">Mel28</strain>
    </source>
</reference>
<proteinExistence type="predicted"/>
<evidence type="ECO:0000313" key="2">
    <source>
        <dbReference type="Proteomes" id="UP000006911"/>
    </source>
</evidence>
<dbReference type="AlphaFoldDB" id="D5GGS9"/>
<dbReference type="Proteomes" id="UP000006911">
    <property type="component" value="Unassembled WGS sequence"/>
</dbReference>